<name>A0A259TZ42_9BACT</name>
<organism evidence="2 3">
    <name type="scientific">Rubricoccus marinus</name>
    <dbReference type="NCBI Taxonomy" id="716817"/>
    <lineage>
        <taxon>Bacteria</taxon>
        <taxon>Pseudomonadati</taxon>
        <taxon>Rhodothermota</taxon>
        <taxon>Rhodothermia</taxon>
        <taxon>Rhodothermales</taxon>
        <taxon>Rubricoccaceae</taxon>
        <taxon>Rubricoccus</taxon>
    </lineage>
</organism>
<sequence length="251" mass="27835">MRVLFVVLLAAFAMPTRAQINTEQLRKRNQEGLHLQLDAGGGYAAGNTDFLQLSLGARLDATKGRESGFALARYTLAEANGDTDVSNMFAHVRYNSKLTPLVVGEVFAQAERNAQQLLEHRYLFGGGVRLEFVETEAVGVALGTTPMLEFEQLAPEAMEDPTQAFRWSNYLALRVDVSDTAEAFSVVYAQPRLEAISDYRIFSESRLDLKVSEYLKVRLRGLVRYDSQPPLGVEETDVTILTGFVFNSQGS</sequence>
<dbReference type="EMBL" id="MQWB01000001">
    <property type="protein sequence ID" value="OZC02960.1"/>
    <property type="molecule type" value="Genomic_DNA"/>
</dbReference>
<keyword evidence="3" id="KW-1185">Reference proteome</keyword>
<evidence type="ECO:0008006" key="4">
    <source>
        <dbReference type="Google" id="ProtNLM"/>
    </source>
</evidence>
<evidence type="ECO:0000313" key="2">
    <source>
        <dbReference type="EMBL" id="OZC02960.1"/>
    </source>
</evidence>
<evidence type="ECO:0000313" key="3">
    <source>
        <dbReference type="Proteomes" id="UP000216446"/>
    </source>
</evidence>
<accession>A0A259TZ42</accession>
<dbReference type="Pfam" id="PF04338">
    <property type="entry name" value="DUF481"/>
    <property type="match status" value="1"/>
</dbReference>
<dbReference type="RefSeq" id="WP_094547754.1">
    <property type="nucleotide sequence ID" value="NZ_MQWB01000001.1"/>
</dbReference>
<dbReference type="OrthoDB" id="6118633at2"/>
<dbReference type="AlphaFoldDB" id="A0A259TZ42"/>
<dbReference type="InterPro" id="IPR007433">
    <property type="entry name" value="DUF481"/>
</dbReference>
<protein>
    <recommendedName>
        <fullName evidence="4">DUF481 domain-containing protein</fullName>
    </recommendedName>
</protein>
<comment type="caution">
    <text evidence="2">The sequence shown here is derived from an EMBL/GenBank/DDBJ whole genome shotgun (WGS) entry which is preliminary data.</text>
</comment>
<reference evidence="2 3" key="1">
    <citation type="submission" date="2016-11" db="EMBL/GenBank/DDBJ databases">
        <title>Study of marine rhodopsin-containing bacteria.</title>
        <authorList>
            <person name="Yoshizawa S."/>
            <person name="Kumagai Y."/>
            <person name="Kogure K."/>
        </authorList>
    </citation>
    <scope>NUCLEOTIDE SEQUENCE [LARGE SCALE GENOMIC DNA]</scope>
    <source>
        <strain evidence="2 3">SG-29</strain>
    </source>
</reference>
<gene>
    <name evidence="2" type="ORF">BSZ36_08245</name>
</gene>
<evidence type="ECO:0000256" key="1">
    <source>
        <dbReference type="SAM" id="SignalP"/>
    </source>
</evidence>
<proteinExistence type="predicted"/>
<feature type="chain" id="PRO_5013192595" description="DUF481 domain-containing protein" evidence="1">
    <location>
        <begin position="19"/>
        <end position="251"/>
    </location>
</feature>
<dbReference type="InParanoid" id="A0A259TZ42"/>
<keyword evidence="1" id="KW-0732">Signal</keyword>
<dbReference type="Proteomes" id="UP000216446">
    <property type="component" value="Unassembled WGS sequence"/>
</dbReference>
<feature type="signal peptide" evidence="1">
    <location>
        <begin position="1"/>
        <end position="18"/>
    </location>
</feature>